<proteinExistence type="predicted"/>
<dbReference type="PROSITE" id="PS50089">
    <property type="entry name" value="ZF_RING_2"/>
    <property type="match status" value="2"/>
</dbReference>
<keyword evidence="2 4" id="KW-0863">Zinc-finger</keyword>
<protein>
    <recommendedName>
        <fullName evidence="5">RING-type domain-containing protein</fullName>
    </recommendedName>
</protein>
<dbReference type="PANTHER" id="PTHR23327">
    <property type="entry name" value="RING FINGER PROTEIN 127"/>
    <property type="match status" value="1"/>
</dbReference>
<evidence type="ECO:0000313" key="7">
    <source>
        <dbReference type="Proteomes" id="UP000692954"/>
    </source>
</evidence>
<dbReference type="Proteomes" id="UP000692954">
    <property type="component" value="Unassembled WGS sequence"/>
</dbReference>
<feature type="domain" description="RING-type" evidence="5">
    <location>
        <begin position="7"/>
        <end position="47"/>
    </location>
</feature>
<feature type="domain" description="RING-type" evidence="5">
    <location>
        <begin position="86"/>
        <end position="124"/>
    </location>
</feature>
<organism evidence="6 7">
    <name type="scientific">Paramecium sonneborni</name>
    <dbReference type="NCBI Taxonomy" id="65129"/>
    <lineage>
        <taxon>Eukaryota</taxon>
        <taxon>Sar</taxon>
        <taxon>Alveolata</taxon>
        <taxon>Ciliophora</taxon>
        <taxon>Intramacronucleata</taxon>
        <taxon>Oligohymenophorea</taxon>
        <taxon>Peniculida</taxon>
        <taxon>Parameciidae</taxon>
        <taxon>Paramecium</taxon>
    </lineage>
</organism>
<keyword evidence="3" id="KW-0862">Zinc</keyword>
<evidence type="ECO:0000259" key="5">
    <source>
        <dbReference type="PROSITE" id="PS50089"/>
    </source>
</evidence>
<dbReference type="OrthoDB" id="6105938at2759"/>
<evidence type="ECO:0000256" key="4">
    <source>
        <dbReference type="PROSITE-ProRule" id="PRU00175"/>
    </source>
</evidence>
<accession>A0A8S1L8V3</accession>
<dbReference type="AlphaFoldDB" id="A0A8S1L8V3"/>
<evidence type="ECO:0000313" key="6">
    <source>
        <dbReference type="EMBL" id="CAD8062072.1"/>
    </source>
</evidence>
<evidence type="ECO:0000256" key="1">
    <source>
        <dbReference type="ARBA" id="ARBA00022723"/>
    </source>
</evidence>
<dbReference type="InterPro" id="IPR027370">
    <property type="entry name" value="Znf-RING_euk"/>
</dbReference>
<dbReference type="EMBL" id="CAJJDN010000016">
    <property type="protein sequence ID" value="CAD8062072.1"/>
    <property type="molecule type" value="Genomic_DNA"/>
</dbReference>
<evidence type="ECO:0000256" key="3">
    <source>
        <dbReference type="ARBA" id="ARBA00022833"/>
    </source>
</evidence>
<keyword evidence="7" id="KW-1185">Reference proteome</keyword>
<dbReference type="Pfam" id="PF13445">
    <property type="entry name" value="zf-RING_UBOX"/>
    <property type="match status" value="2"/>
</dbReference>
<dbReference type="PANTHER" id="PTHR23327:SF51">
    <property type="entry name" value="TRANSCRIPTIONAL REGULATOR OF YEAST FORM ADHERENCE 3"/>
    <property type="match status" value="1"/>
</dbReference>
<evidence type="ECO:0000256" key="2">
    <source>
        <dbReference type="ARBA" id="ARBA00022771"/>
    </source>
</evidence>
<dbReference type="PROSITE" id="PS00518">
    <property type="entry name" value="ZF_RING_1"/>
    <property type="match status" value="2"/>
</dbReference>
<reference evidence="6" key="1">
    <citation type="submission" date="2021-01" db="EMBL/GenBank/DDBJ databases">
        <authorList>
            <consortium name="Genoscope - CEA"/>
            <person name="William W."/>
        </authorList>
    </citation>
    <scope>NUCLEOTIDE SEQUENCE</scope>
</reference>
<gene>
    <name evidence="6" type="ORF">PSON_ATCC_30995.1.T0160125</name>
</gene>
<dbReference type="CDD" id="cd16449">
    <property type="entry name" value="RING-HC"/>
    <property type="match status" value="1"/>
</dbReference>
<dbReference type="InterPro" id="IPR001841">
    <property type="entry name" value="Znf_RING"/>
</dbReference>
<keyword evidence="1" id="KW-0479">Metal-binding</keyword>
<sequence>MKFILQCSICLQNLKNPVSLSCGHTFCQNCIQNSFETQEYCACPLCRKPALLSNNKIDELLPIVQQIYENEGTQSLLNEFPSLIICLCCGLTPINPVVLSCQHMFCQKCIEENLKDELLCPACSDYCFNIKVNTNQKYKDLIDWYFKEFKMEEEQQIDSSFQNDNIFGIPLFHYDQSVIINGSTEFQFLEFRYQEMIKMVSSGSGNFIVSSDLINGDLVQIKSIKKTNKGYQVQVDGLSRIKINQVYAYINGVKTLYQNWNNQQLWLCQCEYIKDKNFKENCFQQYKYIVATLEKLYLNIKLDIKDIFQTFMKKITTLSNSESSLILLASLNNNFEKEYYETDIEKRIQSIQQHFAILEQKIKGLYEKDDQIQYAKFKQDSIEIIQYPEFDVTTQYFLNLFNIKKVLCF</sequence>
<dbReference type="SMART" id="SM00184">
    <property type="entry name" value="RING"/>
    <property type="match status" value="2"/>
</dbReference>
<dbReference type="InterPro" id="IPR017907">
    <property type="entry name" value="Znf_RING_CS"/>
</dbReference>
<comment type="caution">
    <text evidence="6">The sequence shown here is derived from an EMBL/GenBank/DDBJ whole genome shotgun (WGS) entry which is preliminary data.</text>
</comment>
<dbReference type="GO" id="GO:0008270">
    <property type="term" value="F:zinc ion binding"/>
    <property type="evidence" value="ECO:0007669"/>
    <property type="project" value="UniProtKB-KW"/>
</dbReference>
<name>A0A8S1L8V3_9CILI</name>